<dbReference type="EMBL" id="UYWX01020370">
    <property type="protein sequence ID" value="VDM31782.1"/>
    <property type="molecule type" value="Genomic_DNA"/>
</dbReference>
<keyword evidence="2" id="KW-1185">Reference proteome</keyword>
<reference evidence="3" key="1">
    <citation type="submission" date="2017-02" db="UniProtKB">
        <authorList>
            <consortium name="WormBaseParasite"/>
        </authorList>
    </citation>
    <scope>IDENTIFICATION</scope>
</reference>
<protein>
    <submittedName>
        <fullName evidence="3">ANF_receptor domain-containing protein</fullName>
    </submittedName>
</protein>
<evidence type="ECO:0000313" key="1">
    <source>
        <dbReference type="EMBL" id="VDM31782.1"/>
    </source>
</evidence>
<dbReference type="AlphaFoldDB" id="A0A0R3X2B5"/>
<organism evidence="3">
    <name type="scientific">Hydatigena taeniaeformis</name>
    <name type="common">Feline tapeworm</name>
    <name type="synonym">Taenia taeniaeformis</name>
    <dbReference type="NCBI Taxonomy" id="6205"/>
    <lineage>
        <taxon>Eukaryota</taxon>
        <taxon>Metazoa</taxon>
        <taxon>Spiralia</taxon>
        <taxon>Lophotrochozoa</taxon>
        <taxon>Platyhelminthes</taxon>
        <taxon>Cestoda</taxon>
        <taxon>Eucestoda</taxon>
        <taxon>Cyclophyllidea</taxon>
        <taxon>Taeniidae</taxon>
        <taxon>Hydatigera</taxon>
    </lineage>
</organism>
<reference evidence="1 2" key="2">
    <citation type="submission" date="2018-11" db="EMBL/GenBank/DDBJ databases">
        <authorList>
            <consortium name="Pathogen Informatics"/>
        </authorList>
    </citation>
    <scope>NUCLEOTIDE SEQUENCE [LARGE SCALE GENOMIC DNA]</scope>
</reference>
<name>A0A0R3X2B5_HYDTA</name>
<proteinExistence type="predicted"/>
<dbReference type="Proteomes" id="UP000274429">
    <property type="component" value="Unassembled WGS sequence"/>
</dbReference>
<dbReference type="WBParaSite" id="TTAC_0000742201-mRNA-1">
    <property type="protein sequence ID" value="TTAC_0000742201-mRNA-1"/>
    <property type="gene ID" value="TTAC_0000742201"/>
</dbReference>
<evidence type="ECO:0000313" key="2">
    <source>
        <dbReference type="Proteomes" id="UP000274429"/>
    </source>
</evidence>
<sequence>MKDLYGLYLEPSSFTESIITSFELLTKLSKFDINLNEERITMEGEQWLSPDQDSGDVRAWPILPTPPIFLNRKAPTLQQTCWANKLKGD</sequence>
<evidence type="ECO:0000313" key="3">
    <source>
        <dbReference type="WBParaSite" id="TTAC_0000742201-mRNA-1"/>
    </source>
</evidence>
<accession>A0A0R3X2B5</accession>
<gene>
    <name evidence="1" type="ORF">TTAC_LOCUS7407</name>
</gene>